<protein>
    <submittedName>
        <fullName evidence="1">Uncharacterized protein</fullName>
    </submittedName>
</protein>
<reference evidence="1" key="1">
    <citation type="submission" date="2014-05" db="EMBL/GenBank/DDBJ databases">
        <authorList>
            <person name="Chronopoulou M."/>
        </authorList>
    </citation>
    <scope>NUCLEOTIDE SEQUENCE</scope>
    <source>
        <tissue evidence="1">Whole organism</tissue>
    </source>
</reference>
<organism evidence="1">
    <name type="scientific">Lepeophtheirus salmonis</name>
    <name type="common">Salmon louse</name>
    <name type="synonym">Caligus salmonis</name>
    <dbReference type="NCBI Taxonomy" id="72036"/>
    <lineage>
        <taxon>Eukaryota</taxon>
        <taxon>Metazoa</taxon>
        <taxon>Ecdysozoa</taxon>
        <taxon>Arthropoda</taxon>
        <taxon>Crustacea</taxon>
        <taxon>Multicrustacea</taxon>
        <taxon>Hexanauplia</taxon>
        <taxon>Copepoda</taxon>
        <taxon>Siphonostomatoida</taxon>
        <taxon>Caligidae</taxon>
        <taxon>Lepeophtheirus</taxon>
    </lineage>
</organism>
<evidence type="ECO:0000313" key="1">
    <source>
        <dbReference type="EMBL" id="CDW37632.1"/>
    </source>
</evidence>
<sequence length="53" mass="5709">MTPMSTSVFTLTSQTRRRGLGLDVVPVTNNCPGPSQSEGVSWRIASHSTNLSF</sequence>
<dbReference type="EMBL" id="HACA01020271">
    <property type="protein sequence ID" value="CDW37632.1"/>
    <property type="molecule type" value="Transcribed_RNA"/>
</dbReference>
<name>A0A0K2UI79_LEPSM</name>
<dbReference type="AlphaFoldDB" id="A0A0K2UI79"/>
<proteinExistence type="predicted"/>
<accession>A0A0K2UI79</accession>